<dbReference type="InterPro" id="IPR005172">
    <property type="entry name" value="CRC"/>
</dbReference>
<feature type="region of interest" description="Disordered" evidence="4">
    <location>
        <begin position="850"/>
        <end position="896"/>
    </location>
</feature>
<feature type="region of interest" description="Disordered" evidence="4">
    <location>
        <begin position="1"/>
        <end position="21"/>
    </location>
</feature>
<feature type="domain" description="CRC" evidence="5">
    <location>
        <begin position="514"/>
        <end position="648"/>
    </location>
</feature>
<dbReference type="EMBL" id="JACGWJ010000022">
    <property type="protein sequence ID" value="KAL0330228.1"/>
    <property type="molecule type" value="Genomic_DNA"/>
</dbReference>
<gene>
    <name evidence="6" type="ORF">Sradi_5009500</name>
</gene>
<feature type="compositionally biased region" description="Low complexity" evidence="4">
    <location>
        <begin position="9"/>
        <end position="20"/>
    </location>
</feature>
<organism evidence="6">
    <name type="scientific">Sesamum radiatum</name>
    <name type="common">Black benniseed</name>
    <dbReference type="NCBI Taxonomy" id="300843"/>
    <lineage>
        <taxon>Eukaryota</taxon>
        <taxon>Viridiplantae</taxon>
        <taxon>Streptophyta</taxon>
        <taxon>Embryophyta</taxon>
        <taxon>Tracheophyta</taxon>
        <taxon>Spermatophyta</taxon>
        <taxon>Magnoliopsida</taxon>
        <taxon>eudicotyledons</taxon>
        <taxon>Gunneridae</taxon>
        <taxon>Pentapetalae</taxon>
        <taxon>asterids</taxon>
        <taxon>lamiids</taxon>
        <taxon>Lamiales</taxon>
        <taxon>Pedaliaceae</taxon>
        <taxon>Sesamum</taxon>
    </lineage>
</organism>
<dbReference type="PANTHER" id="PTHR46159">
    <property type="entry name" value="PROTEIN TESMIN/TSO1-LIKE CXC 2"/>
    <property type="match status" value="1"/>
</dbReference>
<evidence type="ECO:0000256" key="2">
    <source>
        <dbReference type="ARBA" id="ARBA00007267"/>
    </source>
</evidence>
<dbReference type="Pfam" id="PF03638">
    <property type="entry name" value="TCR"/>
    <property type="match status" value="1"/>
</dbReference>
<dbReference type="AlphaFoldDB" id="A0AAW2MHC4"/>
<keyword evidence="3" id="KW-0539">Nucleus</keyword>
<evidence type="ECO:0000256" key="1">
    <source>
        <dbReference type="ARBA" id="ARBA00004123"/>
    </source>
</evidence>
<reference evidence="6" key="2">
    <citation type="journal article" date="2024" name="Plant">
        <title>Genomic evolution and insights into agronomic trait innovations of Sesamum species.</title>
        <authorList>
            <person name="Miao H."/>
            <person name="Wang L."/>
            <person name="Qu L."/>
            <person name="Liu H."/>
            <person name="Sun Y."/>
            <person name="Le M."/>
            <person name="Wang Q."/>
            <person name="Wei S."/>
            <person name="Zheng Y."/>
            <person name="Lin W."/>
            <person name="Duan Y."/>
            <person name="Cao H."/>
            <person name="Xiong S."/>
            <person name="Wang X."/>
            <person name="Wei L."/>
            <person name="Li C."/>
            <person name="Ma Q."/>
            <person name="Ju M."/>
            <person name="Zhao R."/>
            <person name="Li G."/>
            <person name="Mu C."/>
            <person name="Tian Q."/>
            <person name="Mei H."/>
            <person name="Zhang T."/>
            <person name="Gao T."/>
            <person name="Zhang H."/>
        </authorList>
    </citation>
    <scope>NUCLEOTIDE SEQUENCE</scope>
    <source>
        <strain evidence="6">G02</strain>
    </source>
</reference>
<sequence length="937" mass="101210">MDSPKSCKPTTTTAAETAPAQDSPVFSYISNLSPIQPVKAPPVTQGFPGLNSPPLVFTSPRLNPHSQPTFLKRAQFSGLSAAKISGQDEGRKNSVTATNASENLASQLSSRLITSNEKDSYSSVDDQIESPPGCPDQFLTDVVNMDSVDPNIASDATIEKSENMDQPQDAVRASKELIIKHEETSQQMSVAYPSITREIKEVHQQDTLIDVSAVETDTKQGGSILIYQCPKIESELFGDHASTTPDRDSMTENVEAEHVCPSNESTQLLSGSVQIEKDHQNSVEATEAVLTESVLNKIQNDPEWGPVSLSLQTPTPINGGQADTIQPMHPRNMNSTIKIPKPSGIGLHLNSIVNAVQAGSTAVVHVKSAQRGNFSIRGKKSVPIINSHLSDNSISSSVFSPPENVSASNDDKRCESLASPAANSAASLSTYIVKPSDNSILDPVEDQSTPGNKRKYNNTETDASAEELKSSPKKKRQAYELSCTFIVLCFPYVIRIIFLQFSRKKSSDSSDGDGGKKCNCKKSQCLKLYCDCFAAGIYCGESCACQGCYNRTEYEDTVLETRQQIESRNPLAFAPKVVQQISEPPATSCGEDGTLFTPSSARQKEVAIARSPCVSKSTVSAISLFLLGKSNVGCSDGCRCEGCKNVYGRKGEYSMIKDVLSVEGTGERREGSFTEQIMAPGNGFSQTELCNPHNLTPLTPAVQFPDHRKDASKAWLHSGKYFQSPESSLTFVAPYMMSPGSPRNSENNGMISGNTPGILDLVSPDQGLYYGNAEMGNEYSTVSDQSGKMENLSSVPNAKEWASQSFSGNKSYSSVSSLRWRGSPNTPTAQFSGHKPLQVIELESDFSNTLQDDTPDILKDSPTPLNAVKVSSPNKKRVSPPHGRQYEFSSSSSDGLRTGRKFILKAVPSFPPLTPCIDSKGGIAEQKNDPQSCSHNK</sequence>
<evidence type="ECO:0000256" key="4">
    <source>
        <dbReference type="SAM" id="MobiDB-lite"/>
    </source>
</evidence>
<protein>
    <submittedName>
        <fullName evidence="6">Protein tesmin/TSO1-like CXC 2</fullName>
    </submittedName>
</protein>
<dbReference type="InterPro" id="IPR033467">
    <property type="entry name" value="Tesmin/TSO1-like_CXC"/>
</dbReference>
<dbReference type="PROSITE" id="PS51634">
    <property type="entry name" value="CRC"/>
    <property type="match status" value="1"/>
</dbReference>
<evidence type="ECO:0000313" key="6">
    <source>
        <dbReference type="EMBL" id="KAL0330228.1"/>
    </source>
</evidence>
<feature type="region of interest" description="Disordered" evidence="4">
    <location>
        <begin position="816"/>
        <end position="835"/>
    </location>
</feature>
<feature type="compositionally biased region" description="Polar residues" evidence="4">
    <location>
        <begin position="816"/>
        <end position="831"/>
    </location>
</feature>
<comment type="similarity">
    <text evidence="2">Belongs to the lin-54 family.</text>
</comment>
<feature type="region of interest" description="Disordered" evidence="4">
    <location>
        <begin position="393"/>
        <end position="412"/>
    </location>
</feature>
<accession>A0AAW2MHC4</accession>
<comment type="caution">
    <text evidence="6">The sequence shown here is derived from an EMBL/GenBank/DDBJ whole genome shotgun (WGS) entry which is preliminary data.</text>
</comment>
<comment type="subcellular location">
    <subcellularLocation>
        <location evidence="1">Nucleus</location>
    </subcellularLocation>
</comment>
<dbReference type="PANTHER" id="PTHR46159:SF6">
    <property type="entry name" value="OS12G0605300 PROTEIN"/>
    <property type="match status" value="1"/>
</dbReference>
<dbReference type="GO" id="GO:0003700">
    <property type="term" value="F:DNA-binding transcription factor activity"/>
    <property type="evidence" value="ECO:0007669"/>
    <property type="project" value="InterPro"/>
</dbReference>
<feature type="region of interest" description="Disordered" evidence="4">
    <location>
        <begin position="913"/>
        <end position="937"/>
    </location>
</feature>
<dbReference type="SMART" id="SM01114">
    <property type="entry name" value="CXC"/>
    <property type="match status" value="1"/>
</dbReference>
<dbReference type="GO" id="GO:0005634">
    <property type="term" value="C:nucleus"/>
    <property type="evidence" value="ECO:0007669"/>
    <property type="project" value="UniProtKB-SubCell"/>
</dbReference>
<feature type="region of interest" description="Disordered" evidence="4">
    <location>
        <begin position="439"/>
        <end position="471"/>
    </location>
</feature>
<reference evidence="6" key="1">
    <citation type="submission" date="2020-06" db="EMBL/GenBank/DDBJ databases">
        <authorList>
            <person name="Li T."/>
            <person name="Hu X."/>
            <person name="Zhang T."/>
            <person name="Song X."/>
            <person name="Zhang H."/>
            <person name="Dai N."/>
            <person name="Sheng W."/>
            <person name="Hou X."/>
            <person name="Wei L."/>
        </authorList>
    </citation>
    <scope>NUCLEOTIDE SEQUENCE</scope>
    <source>
        <strain evidence="6">G02</strain>
        <tissue evidence="6">Leaf</tissue>
    </source>
</reference>
<dbReference type="InterPro" id="IPR044522">
    <property type="entry name" value="TSO1-like"/>
</dbReference>
<evidence type="ECO:0000259" key="5">
    <source>
        <dbReference type="PROSITE" id="PS51634"/>
    </source>
</evidence>
<name>A0AAW2MHC4_SESRA</name>
<evidence type="ECO:0000256" key="3">
    <source>
        <dbReference type="ARBA" id="ARBA00023242"/>
    </source>
</evidence>
<proteinExistence type="inferred from homology"/>